<dbReference type="EMBL" id="PKFP01000002">
    <property type="protein sequence ID" value="PVH14837.1"/>
    <property type="molecule type" value="Genomic_DNA"/>
</dbReference>
<protein>
    <submittedName>
        <fullName evidence="2">Uncharacterized protein</fullName>
    </submittedName>
</protein>
<dbReference type="RefSeq" id="XP_025335777.1">
    <property type="nucleotide sequence ID" value="XM_025483542.1"/>
</dbReference>
<dbReference type="VEuPathDB" id="FungiDB:CXQ87_005113"/>
<evidence type="ECO:0000313" key="3">
    <source>
        <dbReference type="Proteomes" id="UP000244406"/>
    </source>
</evidence>
<accession>A0A2V1A8W8</accession>
<evidence type="ECO:0000313" key="2">
    <source>
        <dbReference type="EMBL" id="PVH14837.1"/>
    </source>
</evidence>
<evidence type="ECO:0000256" key="1">
    <source>
        <dbReference type="SAM" id="MobiDB-lite"/>
    </source>
</evidence>
<organism evidence="2 3">
    <name type="scientific">Candidozyma duobushaemuli</name>
    <dbReference type="NCBI Taxonomy" id="1231522"/>
    <lineage>
        <taxon>Eukaryota</taxon>
        <taxon>Fungi</taxon>
        <taxon>Dikarya</taxon>
        <taxon>Ascomycota</taxon>
        <taxon>Saccharomycotina</taxon>
        <taxon>Pichiomycetes</taxon>
        <taxon>Metschnikowiaceae</taxon>
        <taxon>Candidozyma</taxon>
    </lineage>
</organism>
<proteinExistence type="predicted"/>
<reference evidence="2 3" key="1">
    <citation type="submission" date="2017-12" db="EMBL/GenBank/DDBJ databases">
        <title>Genome Sequence of the Amphotericin B-resistant Candida duobushaemulonii strain, B09383.</title>
        <authorList>
            <person name="Chow N.A."/>
            <person name="Gade L."/>
            <person name="Batra D."/>
            <person name="Rowe L.A."/>
            <person name="Loparev V.N."/>
            <person name="Litvintseva A.P."/>
        </authorList>
    </citation>
    <scope>NUCLEOTIDE SEQUENCE [LARGE SCALE GENOMIC DNA]</scope>
    <source>
        <strain evidence="2 3">B09383</strain>
    </source>
</reference>
<sequence length="275" mass="31161">MDISDEETPQVKRPVFKKKKAKGGRAVKRVYEEETENVQKRVNVVEQKSNSRTMERIQRYRSLKKDENEEDSMRDVNSPLIVEDSTPSSNAGLAYTVLPDPAKTFSLKESHFREKPVEIKTEYEKEYDDISDDGKPQVLSDSDHEMDVPNVEYTTAPSADPDQYFTEIVDDVEMEEAPRGELPSSVSAYLAEVGRITKEAQEQVDSARMKAEASRSRIEAMEAKKQEVLRGAESGRGIFGTVADFIRSLYRNGETKEVVEGKDEKDDVDVMSLYA</sequence>
<feature type="compositionally biased region" description="Basic and acidic residues" evidence="1">
    <location>
        <begin position="61"/>
        <end position="74"/>
    </location>
</feature>
<feature type="region of interest" description="Disordered" evidence="1">
    <location>
        <begin position="61"/>
        <end position="90"/>
    </location>
</feature>
<keyword evidence="3" id="KW-1185">Reference proteome</keyword>
<feature type="region of interest" description="Disordered" evidence="1">
    <location>
        <begin position="123"/>
        <end position="143"/>
    </location>
</feature>
<dbReference type="AlphaFoldDB" id="A0A2V1A8W8"/>
<gene>
    <name evidence="2" type="ORF">CXQ87_005113</name>
</gene>
<name>A0A2V1A8W8_9ASCO</name>
<comment type="caution">
    <text evidence="2">The sequence shown here is derived from an EMBL/GenBank/DDBJ whole genome shotgun (WGS) entry which is preliminary data.</text>
</comment>
<dbReference type="GeneID" id="37005111"/>
<dbReference type="Proteomes" id="UP000244406">
    <property type="component" value="Unassembled WGS sequence"/>
</dbReference>